<evidence type="ECO:0000256" key="1">
    <source>
        <dbReference type="SAM" id="Phobius"/>
    </source>
</evidence>
<keyword evidence="1" id="KW-0812">Transmembrane</keyword>
<feature type="transmembrane region" description="Helical" evidence="1">
    <location>
        <begin position="44"/>
        <end position="65"/>
    </location>
</feature>
<gene>
    <name evidence="2" type="ORF">CDAR_6611</name>
</gene>
<keyword evidence="3" id="KW-1185">Reference proteome</keyword>
<comment type="caution">
    <text evidence="2">The sequence shown here is derived from an EMBL/GenBank/DDBJ whole genome shotgun (WGS) entry which is preliminary data.</text>
</comment>
<keyword evidence="1" id="KW-1133">Transmembrane helix</keyword>
<dbReference type="EMBL" id="BPLQ01007275">
    <property type="protein sequence ID" value="GIY29113.1"/>
    <property type="molecule type" value="Genomic_DNA"/>
</dbReference>
<evidence type="ECO:0000313" key="2">
    <source>
        <dbReference type="EMBL" id="GIY29113.1"/>
    </source>
</evidence>
<evidence type="ECO:0000313" key="3">
    <source>
        <dbReference type="Proteomes" id="UP001054837"/>
    </source>
</evidence>
<protein>
    <submittedName>
        <fullName evidence="2">Uncharacterized protein</fullName>
    </submittedName>
</protein>
<dbReference type="AlphaFoldDB" id="A0AAV4S4M8"/>
<reference evidence="2 3" key="1">
    <citation type="submission" date="2021-06" db="EMBL/GenBank/DDBJ databases">
        <title>Caerostris darwini draft genome.</title>
        <authorList>
            <person name="Kono N."/>
            <person name="Arakawa K."/>
        </authorList>
    </citation>
    <scope>NUCLEOTIDE SEQUENCE [LARGE SCALE GENOMIC DNA]</scope>
</reference>
<accession>A0AAV4S4M8</accession>
<organism evidence="2 3">
    <name type="scientific">Caerostris darwini</name>
    <dbReference type="NCBI Taxonomy" id="1538125"/>
    <lineage>
        <taxon>Eukaryota</taxon>
        <taxon>Metazoa</taxon>
        <taxon>Ecdysozoa</taxon>
        <taxon>Arthropoda</taxon>
        <taxon>Chelicerata</taxon>
        <taxon>Arachnida</taxon>
        <taxon>Araneae</taxon>
        <taxon>Araneomorphae</taxon>
        <taxon>Entelegynae</taxon>
        <taxon>Araneoidea</taxon>
        <taxon>Araneidae</taxon>
        <taxon>Caerostris</taxon>
    </lineage>
</organism>
<name>A0AAV4S4M8_9ARAC</name>
<dbReference type="Proteomes" id="UP001054837">
    <property type="component" value="Unassembled WGS sequence"/>
</dbReference>
<sequence length="111" mass="12563">MAGANESDEVSETVRNARNSRTWGTSENLILFMALPYRCHLFRIPFPALNIFFLSLSLLLWFGAASPRERILGERSSGEIVCMLRLRNSFENQSGNHLSEGGVVGIRRFCR</sequence>
<proteinExistence type="predicted"/>
<keyword evidence="1" id="KW-0472">Membrane</keyword>